<evidence type="ECO:0000256" key="14">
    <source>
        <dbReference type="RuleBase" id="RU003923"/>
    </source>
</evidence>
<dbReference type="GO" id="GO:0015628">
    <property type="term" value="P:protein secretion by the type II secretion system"/>
    <property type="evidence" value="ECO:0007669"/>
    <property type="project" value="InterPro"/>
</dbReference>
<dbReference type="OrthoDB" id="9805682at2"/>
<evidence type="ECO:0000256" key="15">
    <source>
        <dbReference type="SAM" id="Phobius"/>
    </source>
</evidence>
<evidence type="ECO:0000256" key="2">
    <source>
        <dbReference type="ARBA" id="ARBA00004429"/>
    </source>
</evidence>
<proteinExistence type="inferred from homology"/>
<keyword evidence="5" id="KW-1003">Cell membrane</keyword>
<protein>
    <recommendedName>
        <fullName evidence="13">General secretion pathway protein F</fullName>
    </recommendedName>
</protein>
<keyword evidence="9" id="KW-0106">Calcium</keyword>
<evidence type="ECO:0000256" key="1">
    <source>
        <dbReference type="ARBA" id="ARBA00002684"/>
    </source>
</evidence>
<comment type="function">
    <text evidence="1">Component of the type II secretion system inner membrane complex required for the energy-dependent secretion of extracellular factors such as proteases and toxins from the periplasm.</text>
</comment>
<comment type="subcellular location">
    <subcellularLocation>
        <location evidence="2 14">Cell inner membrane</location>
        <topology evidence="2 14">Multi-pass membrane protein</topology>
    </subcellularLocation>
</comment>
<sequence>MKFSWRAHSAAGKVQRGIVEAEDARQARQKLRAQGLQPISMRAVSSPFRLLAGNGTRRLRLPAAEVALFTRQLATLANAALPLEEAIGVIARQSQNEKLRHVLTEIRARVTEGHPLAETLAAWPRIFDPVYRTLVMAGEKSGTLGPVLEKLADYNEIRQRLKSKMTQAMIYPMVLTSVAIIVITILLSTVVPKVVEQFIHMKHQLPLSTRILLAVSDAIRDYGLLVVALIGVALVSLNIWLRKPENRFRFHALLLRLPLGRRLVLETNSARYLRTLSILQASGVPLLEGMHTALEGISNLAIRDRLRRAGEHVRQGSALHTALSESELFSPMMLYMLASGEKSGHLSNMMERAATAQEQALQNRMSLVLALFEPGLVISMAVIVLFIVVSILQPILQLNNLAG</sequence>
<evidence type="ECO:0000256" key="9">
    <source>
        <dbReference type="ARBA" id="ARBA00022837"/>
    </source>
</evidence>
<accession>A0A2N5DUA2</accession>
<feature type="transmembrane region" description="Helical" evidence="15">
    <location>
        <begin position="367"/>
        <end position="392"/>
    </location>
</feature>
<evidence type="ECO:0000256" key="3">
    <source>
        <dbReference type="ARBA" id="ARBA00005745"/>
    </source>
</evidence>
<evidence type="ECO:0000256" key="11">
    <source>
        <dbReference type="ARBA" id="ARBA00022989"/>
    </source>
</evidence>
<evidence type="ECO:0000259" key="16">
    <source>
        <dbReference type="Pfam" id="PF00482"/>
    </source>
</evidence>
<dbReference type="PRINTS" id="PR00812">
    <property type="entry name" value="BCTERIALGSPF"/>
</dbReference>
<dbReference type="NCBIfam" id="TIGR02120">
    <property type="entry name" value="GspF"/>
    <property type="match status" value="1"/>
</dbReference>
<keyword evidence="8" id="KW-0479">Metal-binding</keyword>
<dbReference type="Gene3D" id="1.20.81.30">
    <property type="entry name" value="Type II secretion system (T2SS), domain F"/>
    <property type="match status" value="2"/>
</dbReference>
<dbReference type="InterPro" id="IPR003004">
    <property type="entry name" value="GspF/PilC"/>
</dbReference>
<evidence type="ECO:0000256" key="5">
    <source>
        <dbReference type="ARBA" id="ARBA00022475"/>
    </source>
</evidence>
<dbReference type="GO" id="GO:0015627">
    <property type="term" value="C:type II protein secretion system complex"/>
    <property type="evidence" value="ECO:0007669"/>
    <property type="project" value="InterPro"/>
</dbReference>
<comment type="similarity">
    <text evidence="3 14">Belongs to the GSP F family.</text>
</comment>
<dbReference type="FunFam" id="1.20.81.30:FF:000001">
    <property type="entry name" value="Type II secretion system protein F"/>
    <property type="match status" value="2"/>
</dbReference>
<dbReference type="GO" id="GO:0005886">
    <property type="term" value="C:plasma membrane"/>
    <property type="evidence" value="ECO:0007669"/>
    <property type="project" value="UniProtKB-SubCell"/>
</dbReference>
<dbReference type="InterPro" id="IPR042094">
    <property type="entry name" value="T2SS_GspF_sf"/>
</dbReference>
<dbReference type="PANTHER" id="PTHR30012:SF0">
    <property type="entry name" value="TYPE II SECRETION SYSTEM PROTEIN F-RELATED"/>
    <property type="match status" value="1"/>
</dbReference>
<dbReference type="Pfam" id="PF00482">
    <property type="entry name" value="T2SSF"/>
    <property type="match status" value="2"/>
</dbReference>
<dbReference type="InterPro" id="IPR018076">
    <property type="entry name" value="T2SS_GspF_dom"/>
</dbReference>
<keyword evidence="12 15" id="KW-0472">Membrane</keyword>
<evidence type="ECO:0000256" key="7">
    <source>
        <dbReference type="ARBA" id="ARBA00022692"/>
    </source>
</evidence>
<keyword evidence="11 15" id="KW-1133">Transmembrane helix</keyword>
<dbReference type="PANTHER" id="PTHR30012">
    <property type="entry name" value="GENERAL SECRETION PATHWAY PROTEIN"/>
    <property type="match status" value="1"/>
</dbReference>
<keyword evidence="18" id="KW-1185">Reference proteome</keyword>
<organism evidence="17 18">
    <name type="scientific">Chimaeribacter coloradensis</name>
    <dbReference type="NCBI Taxonomy" id="2060068"/>
    <lineage>
        <taxon>Bacteria</taxon>
        <taxon>Pseudomonadati</taxon>
        <taxon>Pseudomonadota</taxon>
        <taxon>Gammaproteobacteria</taxon>
        <taxon>Enterobacterales</taxon>
        <taxon>Yersiniaceae</taxon>
        <taxon>Chimaeribacter</taxon>
    </lineage>
</organism>
<dbReference type="Proteomes" id="UP000234503">
    <property type="component" value="Unassembled WGS sequence"/>
</dbReference>
<name>A0A2N5DUA2_9GAMM</name>
<feature type="transmembrane region" description="Helical" evidence="15">
    <location>
        <begin position="168"/>
        <end position="191"/>
    </location>
</feature>
<feature type="domain" description="Type II secretion system protein GspF" evidence="16">
    <location>
        <begin position="272"/>
        <end position="393"/>
    </location>
</feature>
<keyword evidence="7 14" id="KW-0812">Transmembrane</keyword>
<dbReference type="EMBL" id="PJZH01000031">
    <property type="protein sequence ID" value="PLR30385.1"/>
    <property type="molecule type" value="Genomic_DNA"/>
</dbReference>
<evidence type="ECO:0000256" key="6">
    <source>
        <dbReference type="ARBA" id="ARBA00022519"/>
    </source>
</evidence>
<evidence type="ECO:0000256" key="13">
    <source>
        <dbReference type="ARBA" id="ARBA00030750"/>
    </source>
</evidence>
<dbReference type="RefSeq" id="WP_101826665.1">
    <property type="nucleotide sequence ID" value="NZ_PJZH01000031.1"/>
</dbReference>
<feature type="domain" description="Type II secretion system protein GspF" evidence="16">
    <location>
        <begin position="69"/>
        <end position="192"/>
    </location>
</feature>
<dbReference type="InterPro" id="IPR011850">
    <property type="entry name" value="T2SS_GspF"/>
</dbReference>
<keyword evidence="10" id="KW-0653">Protein transport</keyword>
<comment type="caution">
    <text evidence="17">The sequence shown here is derived from an EMBL/GenBank/DDBJ whole genome shotgun (WGS) entry which is preliminary data.</text>
</comment>
<feature type="transmembrane region" description="Helical" evidence="15">
    <location>
        <begin position="222"/>
        <end position="241"/>
    </location>
</feature>
<evidence type="ECO:0000256" key="8">
    <source>
        <dbReference type="ARBA" id="ARBA00022723"/>
    </source>
</evidence>
<evidence type="ECO:0000256" key="10">
    <source>
        <dbReference type="ARBA" id="ARBA00022927"/>
    </source>
</evidence>
<evidence type="ECO:0000256" key="4">
    <source>
        <dbReference type="ARBA" id="ARBA00022448"/>
    </source>
</evidence>
<evidence type="ECO:0000256" key="12">
    <source>
        <dbReference type="ARBA" id="ARBA00023136"/>
    </source>
</evidence>
<dbReference type="InterPro" id="IPR001992">
    <property type="entry name" value="T2SS_GspF/T4SS_PilC_CS"/>
</dbReference>
<keyword evidence="4 14" id="KW-0813">Transport</keyword>
<evidence type="ECO:0000313" key="18">
    <source>
        <dbReference type="Proteomes" id="UP000234503"/>
    </source>
</evidence>
<evidence type="ECO:0000313" key="17">
    <source>
        <dbReference type="EMBL" id="PLR30385.1"/>
    </source>
</evidence>
<gene>
    <name evidence="17" type="primary">gspF</name>
    <name evidence="17" type="ORF">CYR32_18750</name>
</gene>
<keyword evidence="6" id="KW-0997">Cell inner membrane</keyword>
<reference evidence="17 18" key="1">
    <citation type="submission" date="2017-12" db="EMBL/GenBank/DDBJ databases">
        <title>Characterization of six clinical isolates of Enterochimera gen. nov., a novel genus of the Yersiniaciae family and the three species Enterochimera arupensis sp. nov., Enterochimera coloradensis sp. nov, and Enterochimera californica sp. nov.</title>
        <authorList>
            <person name="Rossi A."/>
            <person name="Fisher M."/>
        </authorList>
    </citation>
    <scope>NUCLEOTIDE SEQUENCE [LARGE SCALE GENOMIC DNA]</scope>
    <source>
        <strain evidence="18">2016-Iso4</strain>
    </source>
</reference>
<dbReference type="PROSITE" id="PS00874">
    <property type="entry name" value="T2SP_F"/>
    <property type="match status" value="1"/>
</dbReference>
<dbReference type="GO" id="GO:0046872">
    <property type="term" value="F:metal ion binding"/>
    <property type="evidence" value="ECO:0007669"/>
    <property type="project" value="UniProtKB-KW"/>
</dbReference>
<dbReference type="AlphaFoldDB" id="A0A2N5DUA2"/>